<dbReference type="Proteomes" id="UP001157353">
    <property type="component" value="Unassembled WGS sequence"/>
</dbReference>
<reference evidence="5" key="1">
    <citation type="journal article" date="2019" name="Int. J. Syst. Evol. Microbiol.">
        <title>The Global Catalogue of Microorganisms (GCM) 10K type strain sequencing project: providing services to taxonomists for standard genome sequencing and annotation.</title>
        <authorList>
            <consortium name="The Broad Institute Genomics Platform"/>
            <consortium name="The Broad Institute Genome Sequencing Center for Infectious Disease"/>
            <person name="Wu L."/>
            <person name="Ma J."/>
        </authorList>
    </citation>
    <scope>NUCLEOTIDE SEQUENCE [LARGE SCALE GENOMIC DNA]</scope>
    <source>
        <strain evidence="5">NBRC 103166</strain>
    </source>
</reference>
<name>A0ABQ6DZ82_9GAMM</name>
<protein>
    <submittedName>
        <fullName evidence="4">Spermidine/spermine N(1)-acetyltransferase</fullName>
    </submittedName>
</protein>
<dbReference type="Pfam" id="PF00583">
    <property type="entry name" value="Acetyltransf_1"/>
    <property type="match status" value="1"/>
</dbReference>
<feature type="domain" description="N-acetyltransferase" evidence="3">
    <location>
        <begin position="3"/>
        <end position="171"/>
    </location>
</feature>
<evidence type="ECO:0000259" key="3">
    <source>
        <dbReference type="PROSITE" id="PS51186"/>
    </source>
</evidence>
<keyword evidence="2" id="KW-0012">Acyltransferase</keyword>
<dbReference type="EMBL" id="BSPQ01000004">
    <property type="protein sequence ID" value="GLS90464.1"/>
    <property type="molecule type" value="Genomic_DNA"/>
</dbReference>
<sequence length="171" mass="19730">MTINIRPCQLDQLSLLRDVSIETYRDTFEESNSEALMQQYLDDALTEEKLSQQLQTVGSYFYFIYFADQVAGFLKVNIDAAQSDDVAKDSLEIERFYIRKLFLRNGLGNKLMQFAYNLGQEFGKSAVWLGVWEHNVPALAFYHAHGFQQVGEHPFDMAGDLQTDLLLKREL</sequence>
<dbReference type="InterPro" id="IPR000182">
    <property type="entry name" value="GNAT_dom"/>
</dbReference>
<keyword evidence="1" id="KW-0808">Transferase</keyword>
<dbReference type="PANTHER" id="PTHR43420">
    <property type="entry name" value="ACETYLTRANSFERASE"/>
    <property type="match status" value="1"/>
</dbReference>
<dbReference type="SUPFAM" id="SSF55729">
    <property type="entry name" value="Acyl-CoA N-acyltransferases (Nat)"/>
    <property type="match status" value="1"/>
</dbReference>
<evidence type="ECO:0000313" key="5">
    <source>
        <dbReference type="Proteomes" id="UP001157353"/>
    </source>
</evidence>
<dbReference type="PANTHER" id="PTHR43420:SF47">
    <property type="entry name" value="N-ACETYLTRANSFERASE DOMAIN-CONTAINING PROTEIN"/>
    <property type="match status" value="1"/>
</dbReference>
<dbReference type="PROSITE" id="PS51186">
    <property type="entry name" value="GNAT"/>
    <property type="match status" value="1"/>
</dbReference>
<organism evidence="4 5">
    <name type="scientific">Psychromonas marina</name>
    <dbReference type="NCBI Taxonomy" id="88364"/>
    <lineage>
        <taxon>Bacteria</taxon>
        <taxon>Pseudomonadati</taxon>
        <taxon>Pseudomonadota</taxon>
        <taxon>Gammaproteobacteria</taxon>
        <taxon>Alteromonadales</taxon>
        <taxon>Psychromonadaceae</taxon>
        <taxon>Psychromonas</taxon>
    </lineage>
</organism>
<keyword evidence="5" id="KW-1185">Reference proteome</keyword>
<accession>A0ABQ6DZ82</accession>
<dbReference type="Gene3D" id="3.40.630.30">
    <property type="match status" value="1"/>
</dbReference>
<dbReference type="RefSeq" id="WP_284203592.1">
    <property type="nucleotide sequence ID" value="NZ_BSPQ01000004.1"/>
</dbReference>
<evidence type="ECO:0000313" key="4">
    <source>
        <dbReference type="EMBL" id="GLS90464.1"/>
    </source>
</evidence>
<evidence type="ECO:0000256" key="1">
    <source>
        <dbReference type="ARBA" id="ARBA00022679"/>
    </source>
</evidence>
<evidence type="ECO:0000256" key="2">
    <source>
        <dbReference type="ARBA" id="ARBA00023315"/>
    </source>
</evidence>
<proteinExistence type="predicted"/>
<dbReference type="InterPro" id="IPR050680">
    <property type="entry name" value="YpeA/RimI_acetyltransf"/>
</dbReference>
<comment type="caution">
    <text evidence="4">The sequence shown here is derived from an EMBL/GenBank/DDBJ whole genome shotgun (WGS) entry which is preliminary data.</text>
</comment>
<gene>
    <name evidence="4" type="primary">paiA</name>
    <name evidence="4" type="ORF">GCM10007916_15310</name>
</gene>
<dbReference type="InterPro" id="IPR016181">
    <property type="entry name" value="Acyl_CoA_acyltransferase"/>
</dbReference>
<dbReference type="CDD" id="cd04301">
    <property type="entry name" value="NAT_SF"/>
    <property type="match status" value="1"/>
</dbReference>